<reference evidence="1" key="1">
    <citation type="submission" date="2020-06" db="EMBL/GenBank/DDBJ databases">
        <title>WGS assembly of Ceratodon purpureus strain R40.</title>
        <authorList>
            <person name="Carey S.B."/>
            <person name="Jenkins J."/>
            <person name="Shu S."/>
            <person name="Lovell J.T."/>
            <person name="Sreedasyam A."/>
            <person name="Maumus F."/>
            <person name="Tiley G.P."/>
            <person name="Fernandez-Pozo N."/>
            <person name="Barry K."/>
            <person name="Chen C."/>
            <person name="Wang M."/>
            <person name="Lipzen A."/>
            <person name="Daum C."/>
            <person name="Saski C.A."/>
            <person name="Payton A.C."/>
            <person name="Mcbreen J.C."/>
            <person name="Conrad R.E."/>
            <person name="Kollar L.M."/>
            <person name="Olsson S."/>
            <person name="Huttunen S."/>
            <person name="Landis J.B."/>
            <person name="Wickett N.J."/>
            <person name="Johnson M.G."/>
            <person name="Rensing S.A."/>
            <person name="Grimwood J."/>
            <person name="Schmutz J."/>
            <person name="Mcdaniel S.F."/>
        </authorList>
    </citation>
    <scope>NUCLEOTIDE SEQUENCE</scope>
    <source>
        <strain evidence="1">R40</strain>
    </source>
</reference>
<gene>
    <name evidence="1" type="ORF">KC19_4G009700</name>
</gene>
<dbReference type="Proteomes" id="UP000822688">
    <property type="component" value="Chromosome 4"/>
</dbReference>
<proteinExistence type="predicted"/>
<dbReference type="AlphaFoldDB" id="A0A8T0I570"/>
<protein>
    <submittedName>
        <fullName evidence="1">Uncharacterized protein</fullName>
    </submittedName>
</protein>
<keyword evidence="2" id="KW-1185">Reference proteome</keyword>
<name>A0A8T0I570_CERPU</name>
<evidence type="ECO:0000313" key="2">
    <source>
        <dbReference type="Proteomes" id="UP000822688"/>
    </source>
</evidence>
<comment type="caution">
    <text evidence="1">The sequence shown here is derived from an EMBL/GenBank/DDBJ whole genome shotgun (WGS) entry which is preliminary data.</text>
</comment>
<dbReference type="EMBL" id="CM026424">
    <property type="protein sequence ID" value="KAG0578257.1"/>
    <property type="molecule type" value="Genomic_DNA"/>
</dbReference>
<feature type="non-terminal residue" evidence="1">
    <location>
        <position position="1"/>
    </location>
</feature>
<accession>A0A8T0I570</accession>
<organism evidence="1 2">
    <name type="scientific">Ceratodon purpureus</name>
    <name type="common">Fire moss</name>
    <name type="synonym">Dicranum purpureum</name>
    <dbReference type="NCBI Taxonomy" id="3225"/>
    <lineage>
        <taxon>Eukaryota</taxon>
        <taxon>Viridiplantae</taxon>
        <taxon>Streptophyta</taxon>
        <taxon>Embryophyta</taxon>
        <taxon>Bryophyta</taxon>
        <taxon>Bryophytina</taxon>
        <taxon>Bryopsida</taxon>
        <taxon>Dicranidae</taxon>
        <taxon>Pseudoditrichales</taxon>
        <taxon>Ditrichaceae</taxon>
        <taxon>Ceratodon</taxon>
    </lineage>
</organism>
<evidence type="ECO:0000313" key="1">
    <source>
        <dbReference type="EMBL" id="KAG0578257.1"/>
    </source>
</evidence>
<sequence length="70" mass="7154">IVSVWVNHPKDLAVNPAAASLDDPAMAGSLGDPLSSVHTVMAPMAFVVAWRTVSSTSNAACPSGSSTDWT</sequence>